<reference evidence="15" key="1">
    <citation type="submission" date="2013-04" db="EMBL/GenBank/DDBJ databases">
        <title>The Genome Sequence of Fonticula alba ATCC 38817.</title>
        <authorList>
            <consortium name="The Broad Institute Genomics Platform"/>
            <person name="Russ C."/>
            <person name="Cuomo C."/>
            <person name="Burger G."/>
            <person name="Gray M.W."/>
            <person name="Holland P.W.H."/>
            <person name="King N."/>
            <person name="Lang F.B.F."/>
            <person name="Roger A.J."/>
            <person name="Ruiz-Trillo I."/>
            <person name="Brown M."/>
            <person name="Walker B."/>
            <person name="Young S."/>
            <person name="Zeng Q."/>
            <person name="Gargeya S."/>
            <person name="Fitzgerald M."/>
            <person name="Haas B."/>
            <person name="Abouelleil A."/>
            <person name="Allen A.W."/>
            <person name="Alvarado L."/>
            <person name="Arachchi H.M."/>
            <person name="Berlin A.M."/>
            <person name="Chapman S.B."/>
            <person name="Gainer-Dewar J."/>
            <person name="Goldberg J."/>
            <person name="Griggs A."/>
            <person name="Gujja S."/>
            <person name="Hansen M."/>
            <person name="Howarth C."/>
            <person name="Imamovic A."/>
            <person name="Ireland A."/>
            <person name="Larimer J."/>
            <person name="McCowan C."/>
            <person name="Murphy C."/>
            <person name="Pearson M."/>
            <person name="Poon T.W."/>
            <person name="Priest M."/>
            <person name="Roberts A."/>
            <person name="Saif S."/>
            <person name="Shea T."/>
            <person name="Sisk P."/>
            <person name="Sykes S."/>
            <person name="Wortman J."/>
            <person name="Nusbaum C."/>
            <person name="Birren B."/>
        </authorList>
    </citation>
    <scope>NUCLEOTIDE SEQUENCE [LARGE SCALE GENOMIC DNA]</scope>
    <source>
        <strain evidence="15">ATCC 38817</strain>
    </source>
</reference>
<evidence type="ECO:0000256" key="2">
    <source>
        <dbReference type="ARBA" id="ARBA00022448"/>
    </source>
</evidence>
<evidence type="ECO:0000256" key="4">
    <source>
        <dbReference type="ARBA" id="ARBA00022737"/>
    </source>
</evidence>
<keyword evidence="2 10" id="KW-0813">Transport</keyword>
<dbReference type="InterPro" id="IPR002553">
    <property type="entry name" value="Clathrin/coatomer_adapt-like_N"/>
</dbReference>
<dbReference type="GO" id="GO:0006886">
    <property type="term" value="P:intracellular protein transport"/>
    <property type="evidence" value="ECO:0007669"/>
    <property type="project" value="InterPro"/>
</dbReference>
<gene>
    <name evidence="15" type="ORF">H696_00064</name>
</gene>
<dbReference type="InterPro" id="IPR016024">
    <property type="entry name" value="ARM-type_fold"/>
</dbReference>
<evidence type="ECO:0000259" key="14">
    <source>
        <dbReference type="Pfam" id="PF14806"/>
    </source>
</evidence>
<dbReference type="InterPro" id="IPR011710">
    <property type="entry name" value="Coatomer_bsu_C"/>
</dbReference>
<keyword evidence="8 10" id="KW-0472">Membrane</keyword>
<feature type="domain" description="Coatomer beta subunit C-terminal" evidence="13">
    <location>
        <begin position="703"/>
        <end position="839"/>
    </location>
</feature>
<keyword evidence="9 10" id="KW-0968">Cytoplasmic vesicle</keyword>
<evidence type="ECO:0000256" key="8">
    <source>
        <dbReference type="ARBA" id="ARBA00023136"/>
    </source>
</evidence>
<organism evidence="15">
    <name type="scientific">Fonticula alba</name>
    <name type="common">Slime mold</name>
    <dbReference type="NCBI Taxonomy" id="691883"/>
    <lineage>
        <taxon>Eukaryota</taxon>
        <taxon>Rotosphaerida</taxon>
        <taxon>Fonticulaceae</taxon>
        <taxon>Fonticula</taxon>
    </lineage>
</organism>
<dbReference type="EMBL" id="KB932201">
    <property type="protein sequence ID" value="KCV72468.1"/>
    <property type="molecule type" value="Genomic_DNA"/>
</dbReference>
<evidence type="ECO:0000259" key="13">
    <source>
        <dbReference type="Pfam" id="PF07718"/>
    </source>
</evidence>
<proteinExistence type="predicted"/>
<dbReference type="STRING" id="691883.A0A058ZEX3"/>
<dbReference type="OMA" id="IYKNFDW"/>
<dbReference type="GO" id="GO:0006891">
    <property type="term" value="P:intra-Golgi vesicle-mediated transport"/>
    <property type="evidence" value="ECO:0007669"/>
    <property type="project" value="TreeGrafter"/>
</dbReference>
<name>A0A058ZEX3_FONAL</name>
<dbReference type="OrthoDB" id="10261439at2759"/>
<evidence type="ECO:0000256" key="5">
    <source>
        <dbReference type="ARBA" id="ARBA00022892"/>
    </source>
</evidence>
<dbReference type="AlphaFoldDB" id="A0A058ZEX3"/>
<keyword evidence="3 10" id="KW-0963">Cytoplasm</keyword>
<keyword evidence="5 10" id="KW-0931">ER-Golgi transport</keyword>
<dbReference type="GO" id="GO:0005198">
    <property type="term" value="F:structural molecule activity"/>
    <property type="evidence" value="ECO:0007669"/>
    <property type="project" value="InterPro"/>
</dbReference>
<evidence type="ECO:0000256" key="3">
    <source>
        <dbReference type="ARBA" id="ARBA00022490"/>
    </source>
</evidence>
<comment type="subcellular location">
    <subcellularLocation>
        <location evidence="10">Cytoplasm</location>
    </subcellularLocation>
    <subcellularLocation>
        <location evidence="1 10">Golgi apparatus membrane</location>
        <topology evidence="1 10">Peripheral membrane protein</topology>
        <orientation evidence="1 10">Cytoplasmic side</orientation>
    </subcellularLocation>
    <subcellularLocation>
        <location evidence="10">Cytoplasmic vesicle</location>
        <location evidence="10">COPI-coated vesicle membrane</location>
        <topology evidence="10">Peripheral membrane protein</topology>
        <orientation evidence="10">Cytoplasmic side</orientation>
    </subcellularLocation>
</comment>
<dbReference type="InterPro" id="IPR016460">
    <property type="entry name" value="COPB1"/>
</dbReference>
<sequence length="1052" mass="114405">MASSGDRSQLAGNQSCYTLLSYDPGYGSLASEAPTINDFKKMLETGDDVSRTAAMKRLLSTMMAGDLMPDLLMHVIRFVMPTKDKHLKKLLLLYYEIVPKRTPSGTLKQEFILVCNALRNDLQHPNEYVRGSTLRFLCKLREADIIVPLIDPIRGCLEHRMSYVRKNAVLALHSIFKFDSTLVPDAPELIAKFIRTETDATTRKNAFYLLINCDQPLAIDYLRSIIEHVLTFDESFQLAVIELIRKYCHSNPSERAVFVKVIFALLESQSHTVKYESATTLMSITRAPAAVKAAASAYIDLVMKDSDNNVKLIVLNRVEELQRRHPHLLDDLVLDLLKILNSPDLEVRLRVLDLAITMVPLRHVTEAVVLLRKELSRTSSAPENDESSIIYRQALVKVIHSCAVRFPETVLSSSLQLLMDLIGESRGDTAIDVVNFVRLAAERNVSIRDAVTQRLIAQLPEIRLSRVFQGVLWVLSEFAPVERLPELFEALERSLGPFPLEAPVEEAGNQEDNTDFEDNRSVSSGSASSAVSASTASGLGRGTSSSATGNSARNKVTGSSVVAGGYYCVALNVPAGVLCDTPLRSFLLYGDPYLASALGAAVTKICLRLRAALSDGPTHADLNEGLAGIQSGEGSHLYQHLILDADAYERLSGCARLLTEPNALAEQAFLSSRPAFSTFLAEQHRAQKSTASEQSDARADHPETRLSLRQLQSRKTVENAEDQYETDLNRAIGADDAAAQELVSNLSRVVQLTGHSDPLYAEAYVHVNQYDILLDILVVNQTSSTLQNVTIELATLGDLKLAERPASHVLAPHDFCNMTAHIKVSSTEAGVIFGNISYDSSSASEASRVVVLHEIRIDVMDYIQPIQIPESQFRRMWTEFEWENKIPVMTDITDLHDYLNQLVKSTNMKCLTPAAATAGECDFLAANLYARSIFGEDCLANVSLERTSAAAPLAAGLGSGSPVLGPIGGPATGGSAMKIVGHIRIRAKTQGIAISLGDKILMSQKSASAAGGNKPTRPPPGSAGRSKLGSPKLAALTSSAEGSASSGSPIVV</sequence>
<dbReference type="Pfam" id="PF14806">
    <property type="entry name" value="Coatomer_b_Cpla"/>
    <property type="match status" value="1"/>
</dbReference>
<dbReference type="SUPFAM" id="SSF48371">
    <property type="entry name" value="ARM repeat"/>
    <property type="match status" value="1"/>
</dbReference>
<feature type="region of interest" description="Disordered" evidence="11">
    <location>
        <begin position="1005"/>
        <end position="1052"/>
    </location>
</feature>
<evidence type="ECO:0000256" key="11">
    <source>
        <dbReference type="SAM" id="MobiDB-lite"/>
    </source>
</evidence>
<keyword evidence="7 10" id="KW-0333">Golgi apparatus</keyword>
<evidence type="ECO:0000313" key="16">
    <source>
        <dbReference type="Proteomes" id="UP000030693"/>
    </source>
</evidence>
<feature type="compositionally biased region" description="Low complexity" evidence="11">
    <location>
        <begin position="521"/>
        <end position="538"/>
    </location>
</feature>
<dbReference type="PANTHER" id="PTHR10635">
    <property type="entry name" value="COATOMER SUBUNIT BETA"/>
    <property type="match status" value="1"/>
</dbReference>
<protein>
    <recommendedName>
        <fullName evidence="10">Coatomer subunit beta</fullName>
    </recommendedName>
    <alternativeName>
        <fullName evidence="10">Beta-coat protein</fullName>
    </alternativeName>
</protein>
<dbReference type="GO" id="GO:0030126">
    <property type="term" value="C:COPI vesicle coat"/>
    <property type="evidence" value="ECO:0007669"/>
    <property type="project" value="InterPro"/>
</dbReference>
<feature type="domain" description="Clathrin/coatomer adaptor adaptin-like N-terminal" evidence="12">
    <location>
        <begin position="37"/>
        <end position="483"/>
    </location>
</feature>
<dbReference type="Pfam" id="PF07718">
    <property type="entry name" value="Coatamer_beta_C"/>
    <property type="match status" value="1"/>
</dbReference>
<evidence type="ECO:0000256" key="6">
    <source>
        <dbReference type="ARBA" id="ARBA00022927"/>
    </source>
</evidence>
<accession>A0A058ZEX3</accession>
<dbReference type="GO" id="GO:0006888">
    <property type="term" value="P:endoplasmic reticulum to Golgi vesicle-mediated transport"/>
    <property type="evidence" value="ECO:0007669"/>
    <property type="project" value="TreeGrafter"/>
</dbReference>
<dbReference type="GO" id="GO:0000139">
    <property type="term" value="C:Golgi membrane"/>
    <property type="evidence" value="ECO:0007669"/>
    <property type="project" value="UniProtKB-SubCell"/>
</dbReference>
<evidence type="ECO:0000256" key="7">
    <source>
        <dbReference type="ARBA" id="ARBA00023034"/>
    </source>
</evidence>
<keyword evidence="6 10" id="KW-0653">Protein transport</keyword>
<comment type="subunit">
    <text evidence="10">Oligomeric complex that consists of at least the alpha, beta, beta', gamma, delta, epsilon and zeta subunits.</text>
</comment>
<evidence type="ECO:0000313" key="15">
    <source>
        <dbReference type="EMBL" id="KCV72468.1"/>
    </source>
</evidence>
<dbReference type="Pfam" id="PF01602">
    <property type="entry name" value="Adaptin_N"/>
    <property type="match status" value="1"/>
</dbReference>
<dbReference type="PANTHER" id="PTHR10635:SF0">
    <property type="entry name" value="COATOMER SUBUNIT BETA"/>
    <property type="match status" value="1"/>
</dbReference>
<evidence type="ECO:0000256" key="9">
    <source>
        <dbReference type="ARBA" id="ARBA00023329"/>
    </source>
</evidence>
<evidence type="ECO:0000256" key="10">
    <source>
        <dbReference type="PIRNR" id="PIRNR005727"/>
    </source>
</evidence>
<dbReference type="Gene3D" id="1.25.10.10">
    <property type="entry name" value="Leucine-rich Repeat Variant"/>
    <property type="match status" value="1"/>
</dbReference>
<feature type="compositionally biased region" description="Low complexity" evidence="11">
    <location>
        <begin position="1033"/>
        <end position="1052"/>
    </location>
</feature>
<evidence type="ECO:0000256" key="1">
    <source>
        <dbReference type="ARBA" id="ARBA00004255"/>
    </source>
</evidence>
<comment type="function">
    <text evidence="10">The coatomer is a cytosolic protein complex that binds to dilysine motifs and reversibly associates with Golgi non-clathrin-coated vesicles, which further mediate biosynthetic protein transport from the ER, via the Golgi up to the trans Golgi network. Coatomer complex is required for budding from Golgi membranes, and is essential for the retrograde Golgi-to-ER transport of dilysine-tagged proteins.</text>
</comment>
<keyword evidence="4" id="KW-0677">Repeat</keyword>
<feature type="region of interest" description="Disordered" evidence="11">
    <location>
        <begin position="507"/>
        <end position="554"/>
    </location>
</feature>
<evidence type="ECO:0000259" key="12">
    <source>
        <dbReference type="Pfam" id="PF01602"/>
    </source>
</evidence>
<dbReference type="Proteomes" id="UP000030693">
    <property type="component" value="Unassembled WGS sequence"/>
</dbReference>
<dbReference type="eggNOG" id="KOG1058">
    <property type="taxonomic scope" value="Eukaryota"/>
</dbReference>
<dbReference type="RefSeq" id="XP_009492169.1">
    <property type="nucleotide sequence ID" value="XM_009493894.1"/>
</dbReference>
<dbReference type="InterPro" id="IPR029446">
    <property type="entry name" value="COPB1_appendage_platform_dom"/>
</dbReference>
<feature type="compositionally biased region" description="Polar residues" evidence="11">
    <location>
        <begin position="542"/>
        <end position="554"/>
    </location>
</feature>
<dbReference type="PIRSF" id="PIRSF005727">
    <property type="entry name" value="Coatomer_beta_subunit"/>
    <property type="match status" value="1"/>
</dbReference>
<keyword evidence="16" id="KW-1185">Reference proteome</keyword>
<feature type="domain" description="Coatomer beta subunit appendage platform" evidence="14">
    <location>
        <begin position="848"/>
        <end position="948"/>
    </location>
</feature>
<dbReference type="GeneID" id="20524789"/>
<dbReference type="InterPro" id="IPR011989">
    <property type="entry name" value="ARM-like"/>
</dbReference>